<evidence type="ECO:0000256" key="5">
    <source>
        <dbReference type="ARBA" id="ARBA00022917"/>
    </source>
</evidence>
<keyword evidence="2" id="KW-0436">Ligase</keyword>
<dbReference type="CDD" id="cd00814">
    <property type="entry name" value="MetRS_core"/>
    <property type="match status" value="1"/>
</dbReference>
<feature type="domain" description="Methionyl-tRNA synthetase anticodon-binding" evidence="9">
    <location>
        <begin position="367"/>
        <end position="435"/>
    </location>
</feature>
<dbReference type="PRINTS" id="PR01041">
    <property type="entry name" value="TRNASYNTHMET"/>
</dbReference>
<dbReference type="InterPro" id="IPR009080">
    <property type="entry name" value="tRNAsynth_Ia_anticodon-bd"/>
</dbReference>
<organism evidence="10">
    <name type="scientific">marine metagenome</name>
    <dbReference type="NCBI Taxonomy" id="408172"/>
    <lineage>
        <taxon>unclassified sequences</taxon>
        <taxon>metagenomes</taxon>
        <taxon>ecological metagenomes</taxon>
    </lineage>
</organism>
<dbReference type="InterPro" id="IPR014729">
    <property type="entry name" value="Rossmann-like_a/b/a_fold"/>
</dbReference>
<evidence type="ECO:0000256" key="7">
    <source>
        <dbReference type="ARBA" id="ARBA00030904"/>
    </source>
</evidence>
<dbReference type="GO" id="GO:0005524">
    <property type="term" value="F:ATP binding"/>
    <property type="evidence" value="ECO:0007669"/>
    <property type="project" value="UniProtKB-KW"/>
</dbReference>
<evidence type="ECO:0000313" key="10">
    <source>
        <dbReference type="EMBL" id="SVB69700.1"/>
    </source>
</evidence>
<name>A0A382G366_9ZZZZ</name>
<dbReference type="SUPFAM" id="SSF52374">
    <property type="entry name" value="Nucleotidylyl transferase"/>
    <property type="match status" value="1"/>
</dbReference>
<evidence type="ECO:0000256" key="6">
    <source>
        <dbReference type="ARBA" id="ARBA00023146"/>
    </source>
</evidence>
<evidence type="ECO:0000259" key="8">
    <source>
        <dbReference type="Pfam" id="PF09334"/>
    </source>
</evidence>
<dbReference type="GO" id="GO:0006431">
    <property type="term" value="P:methionyl-tRNA aminoacylation"/>
    <property type="evidence" value="ECO:0007669"/>
    <property type="project" value="InterPro"/>
</dbReference>
<gene>
    <name evidence="10" type="ORF">METZ01_LOCUS222554</name>
</gene>
<dbReference type="Gene3D" id="3.40.50.620">
    <property type="entry name" value="HUPs"/>
    <property type="match status" value="1"/>
</dbReference>
<dbReference type="AlphaFoldDB" id="A0A382G366"/>
<dbReference type="NCBIfam" id="NF008900">
    <property type="entry name" value="PRK12267.1"/>
    <property type="match status" value="1"/>
</dbReference>
<keyword evidence="5" id="KW-0648">Protein biosynthesis</keyword>
<dbReference type="FunFam" id="2.170.220.10:FF:000002">
    <property type="entry name" value="Methionine--tRNA ligase"/>
    <property type="match status" value="1"/>
</dbReference>
<feature type="domain" description="Methionyl/Leucyl tRNA synthetase" evidence="8">
    <location>
        <begin position="5"/>
        <end position="139"/>
    </location>
</feature>
<keyword evidence="4" id="KW-0067">ATP-binding</keyword>
<dbReference type="InterPro" id="IPR041872">
    <property type="entry name" value="Anticodon_Met"/>
</dbReference>
<dbReference type="Gene3D" id="1.10.730.10">
    <property type="entry name" value="Isoleucyl-tRNA Synthetase, Domain 1"/>
    <property type="match status" value="1"/>
</dbReference>
<protein>
    <recommendedName>
        <fullName evidence="1">methionine--tRNA ligase</fullName>
        <ecNumber evidence="1">6.1.1.10</ecNumber>
    </recommendedName>
    <alternativeName>
        <fullName evidence="7">Methionyl-tRNA synthetase</fullName>
    </alternativeName>
</protein>
<dbReference type="InterPro" id="IPR023457">
    <property type="entry name" value="Met-tRNA_synth_2"/>
</dbReference>
<feature type="domain" description="Methionyl/Leucyl tRNA synthetase" evidence="8">
    <location>
        <begin position="150"/>
        <end position="355"/>
    </location>
</feature>
<dbReference type="Gene3D" id="2.170.220.10">
    <property type="match status" value="1"/>
</dbReference>
<dbReference type="GO" id="GO:0004825">
    <property type="term" value="F:methionine-tRNA ligase activity"/>
    <property type="evidence" value="ECO:0007669"/>
    <property type="project" value="UniProtKB-EC"/>
</dbReference>
<reference evidence="10" key="1">
    <citation type="submission" date="2018-05" db="EMBL/GenBank/DDBJ databases">
        <authorList>
            <person name="Lanie J.A."/>
            <person name="Ng W.-L."/>
            <person name="Kazmierczak K.M."/>
            <person name="Andrzejewski T.M."/>
            <person name="Davidsen T.M."/>
            <person name="Wayne K.J."/>
            <person name="Tettelin H."/>
            <person name="Glass J.I."/>
            <person name="Rusch D."/>
            <person name="Podicherti R."/>
            <person name="Tsui H.-C.T."/>
            <person name="Winkler M.E."/>
        </authorList>
    </citation>
    <scope>NUCLEOTIDE SEQUENCE</scope>
</reference>
<evidence type="ECO:0000256" key="1">
    <source>
        <dbReference type="ARBA" id="ARBA00012838"/>
    </source>
</evidence>
<keyword evidence="3" id="KW-0547">Nucleotide-binding</keyword>
<sequence>MSKFYLTTPLYYVNDKPHIGHAYTTILGDVIARYHRIMGDEVYFLTGTDEHGQKVQEAAEKRNVEPKSHVDEYVKRFQEVWKRLHISYDDFIRTTEPRHTERVKELLNTLYEKDEIYLDEYEGLYSVSEERFVTEKEVEEGDFRQIKKLKEKNYFFRMSNYQDKLIQHIEDHPDFIKPETRKNEILGFLRKPLNDLCISRPKSRLNWGIEIPFDSEYVTYVWFDALLNYITAIGFGCDEEKFNKWWPVEYHLMAKDILTTHAVYWPTMLMASNISLPKTIFSHGWWLMEDSKMSKSVGNVINPMDLIDKYGVDPLRYYLMRNMVLGMDASFTMDSFIKRYNADLANDYGNLVNRVTMLIVKHFDGKIPESGDYDETDLKLIGEAKNTPQTVSGLIQDLKIHEALENIMSLLRNINRYLEVKAPWKSIKEDDSQGGSAATTLALSADVLRIGSQ</sequence>
<dbReference type="CDD" id="cd07957">
    <property type="entry name" value="Anticodon_Ia_Met"/>
    <property type="match status" value="1"/>
</dbReference>
<evidence type="ECO:0000256" key="3">
    <source>
        <dbReference type="ARBA" id="ARBA00022741"/>
    </source>
</evidence>
<proteinExistence type="predicted"/>
<evidence type="ECO:0000256" key="4">
    <source>
        <dbReference type="ARBA" id="ARBA00022840"/>
    </source>
</evidence>
<dbReference type="Pfam" id="PF09334">
    <property type="entry name" value="tRNA-synt_1g"/>
    <property type="match status" value="2"/>
</dbReference>
<dbReference type="Pfam" id="PF19303">
    <property type="entry name" value="Anticodon_3"/>
    <property type="match status" value="1"/>
</dbReference>
<dbReference type="EMBL" id="UINC01053323">
    <property type="protein sequence ID" value="SVB69700.1"/>
    <property type="molecule type" value="Genomic_DNA"/>
</dbReference>
<dbReference type="PANTHER" id="PTHR43326">
    <property type="entry name" value="METHIONYL-TRNA SYNTHETASE"/>
    <property type="match status" value="1"/>
</dbReference>
<accession>A0A382G366</accession>
<keyword evidence="6" id="KW-0030">Aminoacyl-tRNA synthetase</keyword>
<dbReference type="PANTHER" id="PTHR43326:SF1">
    <property type="entry name" value="METHIONINE--TRNA LIGASE, MITOCHONDRIAL"/>
    <property type="match status" value="1"/>
</dbReference>
<dbReference type="EC" id="6.1.1.10" evidence="1"/>
<dbReference type="InterPro" id="IPR033911">
    <property type="entry name" value="MetRS_core"/>
</dbReference>
<feature type="non-terminal residue" evidence="10">
    <location>
        <position position="453"/>
    </location>
</feature>
<dbReference type="InterPro" id="IPR015413">
    <property type="entry name" value="Methionyl/Leucyl_tRNA_Synth"/>
</dbReference>
<evidence type="ECO:0000256" key="2">
    <source>
        <dbReference type="ARBA" id="ARBA00022598"/>
    </source>
</evidence>
<evidence type="ECO:0000259" key="9">
    <source>
        <dbReference type="Pfam" id="PF19303"/>
    </source>
</evidence>
<dbReference type="SUPFAM" id="SSF47323">
    <property type="entry name" value="Anticodon-binding domain of a subclass of class I aminoacyl-tRNA synthetases"/>
    <property type="match status" value="1"/>
</dbReference>